<name>A0A8S4DUC5_PLUXY</name>
<evidence type="ECO:0000313" key="1">
    <source>
        <dbReference type="EMBL" id="CAG9104561.1"/>
    </source>
</evidence>
<comment type="caution">
    <text evidence="1">The sequence shown here is derived from an EMBL/GenBank/DDBJ whole genome shotgun (WGS) entry which is preliminary data.</text>
</comment>
<evidence type="ECO:0000313" key="2">
    <source>
        <dbReference type="Proteomes" id="UP000653454"/>
    </source>
</evidence>
<dbReference type="AlphaFoldDB" id="A0A8S4DUC5"/>
<dbReference type="InterPro" id="IPR011990">
    <property type="entry name" value="TPR-like_helical_dom_sf"/>
</dbReference>
<organism evidence="1 2">
    <name type="scientific">Plutella xylostella</name>
    <name type="common">Diamondback moth</name>
    <name type="synonym">Plutella maculipennis</name>
    <dbReference type="NCBI Taxonomy" id="51655"/>
    <lineage>
        <taxon>Eukaryota</taxon>
        <taxon>Metazoa</taxon>
        <taxon>Ecdysozoa</taxon>
        <taxon>Arthropoda</taxon>
        <taxon>Hexapoda</taxon>
        <taxon>Insecta</taxon>
        <taxon>Pterygota</taxon>
        <taxon>Neoptera</taxon>
        <taxon>Endopterygota</taxon>
        <taxon>Lepidoptera</taxon>
        <taxon>Glossata</taxon>
        <taxon>Ditrysia</taxon>
        <taxon>Yponomeutoidea</taxon>
        <taxon>Plutellidae</taxon>
        <taxon>Plutella</taxon>
    </lineage>
</organism>
<dbReference type="Gene3D" id="1.25.40.10">
    <property type="entry name" value="Tetratricopeptide repeat domain"/>
    <property type="match status" value="1"/>
</dbReference>
<proteinExistence type="predicted"/>
<protein>
    <submittedName>
        <fullName evidence="1">(diamondback moth) hypothetical protein</fullName>
    </submittedName>
</protein>
<dbReference type="EMBL" id="CAJHNJ030000008">
    <property type="protein sequence ID" value="CAG9104561.1"/>
    <property type="molecule type" value="Genomic_DNA"/>
</dbReference>
<gene>
    <name evidence="1" type="ORF">PLXY2_LOCUS3166</name>
</gene>
<sequence>MNSVICRPARSRSLYFFVIVELTGSASLGAASRAVFVEKVRASNAACQAGDFTTAVALYTDALTLDPANHILYSNR</sequence>
<accession>A0A8S4DUC5</accession>
<dbReference type="SUPFAM" id="SSF48452">
    <property type="entry name" value="TPR-like"/>
    <property type="match status" value="1"/>
</dbReference>
<keyword evidence="2" id="KW-1185">Reference proteome</keyword>
<dbReference type="Proteomes" id="UP000653454">
    <property type="component" value="Unassembled WGS sequence"/>
</dbReference>
<reference evidence="1" key="1">
    <citation type="submission" date="2020-11" db="EMBL/GenBank/DDBJ databases">
        <authorList>
            <person name="Whiteford S."/>
        </authorList>
    </citation>
    <scope>NUCLEOTIDE SEQUENCE</scope>
</reference>